<dbReference type="EMBL" id="PCSE01000009">
    <property type="protein sequence ID" value="PIP34920.1"/>
    <property type="molecule type" value="Genomic_DNA"/>
</dbReference>
<sequence length="256" mass="29631">MKNTENFFKFIKNDDKKIEKIAPGITGYRPNIDVQIYSESINIDGLSYKIDLAGQYVNSENLVYNLGFCTEEYDEGLTNKGIGTYNKIIDAIVEMITILHQERGINIIKFNPSKFSFSPEQIKKVEQILKTAYIKNKDSFNGFSYKNEKYETMEICESSVWTCKNQINKSYELEDIFKEDNFSVLYKFDGKGAAIALLKYLGDDSGLTDELHEKSADEQRKKLYERTLKTRFPGLTFEEKKDGIYLYLDSLDKIKS</sequence>
<name>A0A2G9ZQR1_9BACT</name>
<evidence type="ECO:0000313" key="1">
    <source>
        <dbReference type="EMBL" id="PIP34920.1"/>
    </source>
</evidence>
<protein>
    <submittedName>
        <fullName evidence="1">Uncharacterized protein</fullName>
    </submittedName>
</protein>
<gene>
    <name evidence="1" type="ORF">COX21_00300</name>
</gene>
<evidence type="ECO:0000313" key="2">
    <source>
        <dbReference type="Proteomes" id="UP000231408"/>
    </source>
</evidence>
<organism evidence="1 2">
    <name type="scientific">Candidatus Falkowbacteria bacterium CG23_combo_of_CG06-09_8_20_14_all_41_10</name>
    <dbReference type="NCBI Taxonomy" id="1974571"/>
    <lineage>
        <taxon>Bacteria</taxon>
        <taxon>Candidatus Falkowiibacteriota</taxon>
    </lineage>
</organism>
<accession>A0A2G9ZQR1</accession>
<reference evidence="1 2" key="1">
    <citation type="submission" date="2017-09" db="EMBL/GenBank/DDBJ databases">
        <title>Depth-based differentiation of microbial function through sediment-hosted aquifers and enrichment of novel symbionts in the deep terrestrial subsurface.</title>
        <authorList>
            <person name="Probst A.J."/>
            <person name="Ladd B."/>
            <person name="Jarett J.K."/>
            <person name="Geller-Mcgrath D.E."/>
            <person name="Sieber C.M."/>
            <person name="Emerson J.B."/>
            <person name="Anantharaman K."/>
            <person name="Thomas B.C."/>
            <person name="Malmstrom R."/>
            <person name="Stieglmeier M."/>
            <person name="Klingl A."/>
            <person name="Woyke T."/>
            <person name="Ryan C.M."/>
            <person name="Banfield J.F."/>
        </authorList>
    </citation>
    <scope>NUCLEOTIDE SEQUENCE [LARGE SCALE GENOMIC DNA]</scope>
    <source>
        <strain evidence="1">CG23_combo_of_CG06-09_8_20_14_all_41_10</strain>
    </source>
</reference>
<proteinExistence type="predicted"/>
<comment type="caution">
    <text evidence="1">The sequence shown here is derived from an EMBL/GenBank/DDBJ whole genome shotgun (WGS) entry which is preliminary data.</text>
</comment>
<dbReference type="AlphaFoldDB" id="A0A2G9ZQR1"/>
<dbReference type="Proteomes" id="UP000231408">
    <property type="component" value="Unassembled WGS sequence"/>
</dbReference>